<dbReference type="InterPro" id="IPR050570">
    <property type="entry name" value="Cell_wall_metabolism_enzyme"/>
</dbReference>
<keyword evidence="4" id="KW-0479">Metal-binding</keyword>
<dbReference type="Pfam" id="PF01551">
    <property type="entry name" value="Peptidase_M23"/>
    <property type="match status" value="1"/>
</dbReference>
<dbReference type="PATRIC" id="fig|1450449.3.peg.1567"/>
<dbReference type="GO" id="GO:0046872">
    <property type="term" value="F:metal ion binding"/>
    <property type="evidence" value="ECO:0007669"/>
    <property type="project" value="UniProtKB-KW"/>
</dbReference>
<evidence type="ECO:0000256" key="6">
    <source>
        <dbReference type="ARBA" id="ARBA00022833"/>
    </source>
</evidence>
<evidence type="ECO:0000256" key="1">
    <source>
        <dbReference type="ARBA" id="ARBA00001947"/>
    </source>
</evidence>
<dbReference type="CDD" id="cd12797">
    <property type="entry name" value="M23_peptidase"/>
    <property type="match status" value="1"/>
</dbReference>
<evidence type="ECO:0000313" key="10">
    <source>
        <dbReference type="EMBL" id="EXI62034.1"/>
    </source>
</evidence>
<dbReference type="Gene3D" id="3.10.450.350">
    <property type="match status" value="2"/>
</dbReference>
<dbReference type="PANTHER" id="PTHR21666">
    <property type="entry name" value="PEPTIDASE-RELATED"/>
    <property type="match status" value="1"/>
</dbReference>
<evidence type="ECO:0000256" key="4">
    <source>
        <dbReference type="ARBA" id="ARBA00022723"/>
    </source>
</evidence>
<keyword evidence="7" id="KW-0482">Metalloprotease</keyword>
<dbReference type="GO" id="GO:0030313">
    <property type="term" value="C:cell envelope"/>
    <property type="evidence" value="ECO:0007669"/>
    <property type="project" value="UniProtKB-SubCell"/>
</dbReference>
<gene>
    <name evidence="10" type="ORF">AK33_07935</name>
</gene>
<dbReference type="PANTHER" id="PTHR21666:SF292">
    <property type="entry name" value="MUREIN DD-ENDOPEPTIDASE MEPM"/>
    <property type="match status" value="1"/>
</dbReference>
<reference evidence="10 11" key="1">
    <citation type="journal article" date="2014" name="Genome Announc.">
        <title>Genome Sequence of a Presumptive Mannheimia haemolytica Strain with an A1/A6-Cross-Reactive Serotype from a White-Tailed Deer (Odocoileus virginianus).</title>
        <authorList>
            <person name="Lawrence P.K."/>
            <person name="Bey R.F."/>
            <person name="Wiener B."/>
            <person name="Kittichotirat W."/>
            <person name="Bumgarner R.E."/>
        </authorList>
    </citation>
    <scope>NUCLEOTIDE SEQUENCE [LARGE SCALE GENOMIC DNA]</scope>
    <source>
        <strain evidence="10 11">PKL10</strain>
    </source>
</reference>
<dbReference type="AlphaFoldDB" id="A0A011P6F6"/>
<proteinExistence type="predicted"/>
<evidence type="ECO:0000256" key="2">
    <source>
        <dbReference type="ARBA" id="ARBA00004196"/>
    </source>
</evidence>
<dbReference type="FunFam" id="2.70.70.10:FF:000002">
    <property type="entry name" value="Murein DD-endopeptidase MepM"/>
    <property type="match status" value="1"/>
</dbReference>
<dbReference type="InterPro" id="IPR011055">
    <property type="entry name" value="Dup_hybrid_motif"/>
</dbReference>
<evidence type="ECO:0000256" key="5">
    <source>
        <dbReference type="ARBA" id="ARBA00022801"/>
    </source>
</evidence>
<dbReference type="RefSeq" id="WP_080686596.1">
    <property type="nucleotide sequence ID" value="NZ_AVSP01000003.1"/>
</dbReference>
<keyword evidence="3" id="KW-0645">Protease</keyword>
<keyword evidence="11" id="KW-1185">Reference proteome</keyword>
<dbReference type="InterPro" id="IPR016047">
    <property type="entry name" value="M23ase_b-sheet_dom"/>
</dbReference>
<organism evidence="10 11">
    <name type="scientific">Mannheimia granulomatis</name>
    <dbReference type="NCBI Taxonomy" id="85402"/>
    <lineage>
        <taxon>Bacteria</taxon>
        <taxon>Pseudomonadati</taxon>
        <taxon>Pseudomonadota</taxon>
        <taxon>Gammaproteobacteria</taxon>
        <taxon>Pasteurellales</taxon>
        <taxon>Pasteurellaceae</taxon>
        <taxon>Mannheimia</taxon>
    </lineage>
</organism>
<evidence type="ECO:0000256" key="7">
    <source>
        <dbReference type="ARBA" id="ARBA00023049"/>
    </source>
</evidence>
<evidence type="ECO:0000259" key="8">
    <source>
        <dbReference type="Pfam" id="PF01551"/>
    </source>
</evidence>
<evidence type="ECO:0000256" key="3">
    <source>
        <dbReference type="ARBA" id="ARBA00022670"/>
    </source>
</evidence>
<dbReference type="InterPro" id="IPR045834">
    <property type="entry name" value="Csd3_N2"/>
</dbReference>
<feature type="domain" description="Csd3-like second N-terminal" evidence="9">
    <location>
        <begin position="248"/>
        <end position="370"/>
    </location>
</feature>
<feature type="domain" description="M23ase beta-sheet core" evidence="8">
    <location>
        <begin position="382"/>
        <end position="476"/>
    </location>
</feature>
<name>A0A011P6F6_9PAST</name>
<dbReference type="Pfam" id="PF19425">
    <property type="entry name" value="Csd3_N2"/>
    <property type="match status" value="1"/>
</dbReference>
<dbReference type="Gene3D" id="2.70.70.10">
    <property type="entry name" value="Glucose Permease (Domain IIA)"/>
    <property type="match status" value="1"/>
</dbReference>
<dbReference type="Proteomes" id="UP000054123">
    <property type="component" value="Unassembled WGS sequence"/>
</dbReference>
<dbReference type="GO" id="GO:0004222">
    <property type="term" value="F:metalloendopeptidase activity"/>
    <property type="evidence" value="ECO:0007669"/>
    <property type="project" value="TreeGrafter"/>
</dbReference>
<comment type="subcellular location">
    <subcellularLocation>
        <location evidence="2">Cell envelope</location>
    </subcellularLocation>
</comment>
<dbReference type="OrthoDB" id="9805070at2"/>
<dbReference type="SUPFAM" id="SSF51261">
    <property type="entry name" value="Duplicated hybrid motif"/>
    <property type="match status" value="1"/>
</dbReference>
<dbReference type="NCBIfam" id="NF008652">
    <property type="entry name" value="PRK11649.1"/>
    <property type="match status" value="1"/>
</dbReference>
<accession>A0A011P6F6</accession>
<keyword evidence="5" id="KW-0378">Hydrolase</keyword>
<dbReference type="STRING" id="1122190.GCA_000621105_00553"/>
<protein>
    <submittedName>
        <fullName evidence="10">Peptidase M23</fullName>
    </submittedName>
</protein>
<evidence type="ECO:0000313" key="11">
    <source>
        <dbReference type="Proteomes" id="UP000054123"/>
    </source>
</evidence>
<comment type="cofactor">
    <cofactor evidence="1">
        <name>Zn(2+)</name>
        <dbReference type="ChEBI" id="CHEBI:29105"/>
    </cofactor>
</comment>
<sequence length="509" mass="56742">MQHVILARERKKHKQHIKITVFLLAVVSLLVGIVLALKEQPSVESKTQRENTLILDEQDIKHEDEVELNVIDLPKSENEVGFISRITDLLTESALVSDGEEQIIDDQTATSYEDELIGPDDEVEESIDTAAKKELEETLPQEAEQAIGDLLEVANQALRIQDQFSYTVARGDKLKDVLEQSGLGPSVAKELIKQYPALAQLQPGQQFYWILDNDGELEYMNWLVSEKQERVYERKANGKFAYQEFEKKGEWKLDVVRGTIQGSFASSLKAVDLSDRQINQLAVGLQSQIATNKLKKGDKFAILVKREYINGKVTDLGNVEGIHVISGNKSYYAIQAENGRYYSKYGETLSGGFARHPLLYAARVTSSFNPKRRHPITGRISPHKGVDYGIPVGTPIIAPSDGVVEHVAYQARGAGRYIRIKHGHITTVYMHLSKPLVKPGQSVKKGERIALSGNTGGSTGPHLHYEFHINGRPVNPITVKLPGSSSGMGNKERQAFIYKAKHVEAKLRM</sequence>
<comment type="caution">
    <text evidence="10">The sequence shown here is derived from an EMBL/GenBank/DDBJ whole genome shotgun (WGS) entry which is preliminary data.</text>
</comment>
<dbReference type="EMBL" id="JANJ01000005">
    <property type="protein sequence ID" value="EXI62034.1"/>
    <property type="molecule type" value="Genomic_DNA"/>
</dbReference>
<dbReference type="GO" id="GO:0006508">
    <property type="term" value="P:proteolysis"/>
    <property type="evidence" value="ECO:0007669"/>
    <property type="project" value="UniProtKB-KW"/>
</dbReference>
<evidence type="ECO:0000259" key="9">
    <source>
        <dbReference type="Pfam" id="PF19425"/>
    </source>
</evidence>
<keyword evidence="6" id="KW-0862">Zinc</keyword>